<dbReference type="GO" id="GO:0016298">
    <property type="term" value="F:lipase activity"/>
    <property type="evidence" value="ECO:0007669"/>
    <property type="project" value="InterPro"/>
</dbReference>
<evidence type="ECO:0000313" key="9">
    <source>
        <dbReference type="EMBL" id="JAC44386.1"/>
    </source>
</evidence>
<comment type="subcellular location">
    <subcellularLocation>
        <location evidence="1">Secreted</location>
    </subcellularLocation>
</comment>
<dbReference type="GO" id="GO:0016042">
    <property type="term" value="P:lipid catabolic process"/>
    <property type="evidence" value="ECO:0007669"/>
    <property type="project" value="TreeGrafter"/>
</dbReference>
<dbReference type="EMBL" id="GAKP01014566">
    <property type="protein sequence ID" value="JAC44386.1"/>
    <property type="molecule type" value="Transcribed_RNA"/>
</dbReference>
<feature type="compositionally biased region" description="Basic and acidic residues" evidence="6">
    <location>
        <begin position="429"/>
        <end position="438"/>
    </location>
</feature>
<evidence type="ECO:0000256" key="4">
    <source>
        <dbReference type="ARBA" id="ARBA00022729"/>
    </source>
</evidence>
<evidence type="ECO:0000256" key="7">
    <source>
        <dbReference type="SAM" id="SignalP"/>
    </source>
</evidence>
<evidence type="ECO:0000256" key="5">
    <source>
        <dbReference type="RuleBase" id="RU004262"/>
    </source>
</evidence>
<dbReference type="SUPFAM" id="SSF53474">
    <property type="entry name" value="alpha/beta-Hydrolases"/>
    <property type="match status" value="1"/>
</dbReference>
<feature type="region of interest" description="Disordered" evidence="6">
    <location>
        <begin position="411"/>
        <end position="438"/>
    </location>
</feature>
<keyword evidence="3" id="KW-0964">Secreted</keyword>
<name>A0A034VM35_BACDO</name>
<organism evidence="9">
    <name type="scientific">Bactrocera dorsalis</name>
    <name type="common">Oriental fruit fly</name>
    <name type="synonym">Dacus dorsalis</name>
    <dbReference type="NCBI Taxonomy" id="27457"/>
    <lineage>
        <taxon>Eukaryota</taxon>
        <taxon>Metazoa</taxon>
        <taxon>Ecdysozoa</taxon>
        <taxon>Arthropoda</taxon>
        <taxon>Hexapoda</taxon>
        <taxon>Insecta</taxon>
        <taxon>Pterygota</taxon>
        <taxon>Neoptera</taxon>
        <taxon>Endopterygota</taxon>
        <taxon>Diptera</taxon>
        <taxon>Brachycera</taxon>
        <taxon>Muscomorpha</taxon>
        <taxon>Tephritoidea</taxon>
        <taxon>Tephritidae</taxon>
        <taxon>Bactrocera</taxon>
        <taxon>Bactrocera</taxon>
    </lineage>
</organism>
<dbReference type="PANTHER" id="PTHR11610">
    <property type="entry name" value="LIPASE"/>
    <property type="match status" value="1"/>
</dbReference>
<dbReference type="InterPro" id="IPR029058">
    <property type="entry name" value="AB_hydrolase_fold"/>
</dbReference>
<feature type="region of interest" description="Disordered" evidence="6">
    <location>
        <begin position="167"/>
        <end position="195"/>
    </location>
</feature>
<sequence length="438" mass="48063">MKLLKTFGLLVLIVSAVSAGHKHGNHGSGNTQVSSNLRPTSWLSVQELQSLPSGEDMNLQQLEDMSVQEGERLIGKIYHLFKINHNMSPSYVPSASNVPVVFVRPNGQSVETNLNELVTKAKQQPNFGNEEVTIFITGLPQTSPAVAKANKKLVQAYMQRYYGQQQPVNANNQDYDSNERQQATSSEEDYSESWKQQKSNRGNLVIIKLGAVLTNFKRYALLDVEQTGQMIGKTLVQLTDEADVPQEIIHLIGQGIGAQVAGAAGRQYKRWTGHQLRRITALDPAKIFASNKNVLSGLARGDADFVDAIHSSTCGMGTRQRVGDVDFYVNGPASAAPGADNVVEAAMRATRYYAESVRPGNERNFAAVPASSKQQYESNEGYGKRAYMGIAAQYDLKGDYVLNVNAKSPFGRSAPAQKQGSYHGLHQAWRSDKRNSQN</sequence>
<evidence type="ECO:0000256" key="1">
    <source>
        <dbReference type="ARBA" id="ARBA00004613"/>
    </source>
</evidence>
<feature type="chain" id="PRO_5001561824" evidence="7">
    <location>
        <begin position="20"/>
        <end position="438"/>
    </location>
</feature>
<gene>
    <name evidence="9" type="primary">VIT1</name>
</gene>
<feature type="signal peptide" evidence="7">
    <location>
        <begin position="1"/>
        <end position="19"/>
    </location>
</feature>
<proteinExistence type="inferred from homology"/>
<dbReference type="InterPro" id="IPR013818">
    <property type="entry name" value="Lipase"/>
</dbReference>
<reference evidence="9" key="1">
    <citation type="journal article" date="2014" name="BMC Genomics">
        <title>Characterizing the developmental transcriptome of the oriental fruit fly, Bactrocera dorsalis (Diptera: Tephritidae) through comparative genomic analysis with Drosophila melanogaster utilizing modENCODE datasets.</title>
        <authorList>
            <person name="Geib S.M."/>
            <person name="Calla B."/>
            <person name="Hall B."/>
            <person name="Hou S."/>
            <person name="Manoukis N.C."/>
        </authorList>
    </citation>
    <scope>NUCLEOTIDE SEQUENCE</scope>
    <source>
        <strain evidence="9">Punador</strain>
    </source>
</reference>
<evidence type="ECO:0000256" key="6">
    <source>
        <dbReference type="SAM" id="MobiDB-lite"/>
    </source>
</evidence>
<dbReference type="Pfam" id="PF00151">
    <property type="entry name" value="Lipase"/>
    <property type="match status" value="1"/>
</dbReference>
<protein>
    <submittedName>
        <fullName evidence="9">Vitellogenin-1</fullName>
    </submittedName>
</protein>
<dbReference type="InterPro" id="IPR000734">
    <property type="entry name" value="TAG_lipase"/>
</dbReference>
<feature type="compositionally biased region" description="Polar residues" evidence="6">
    <location>
        <begin position="167"/>
        <end position="185"/>
    </location>
</feature>
<accession>A0A034VM35</accession>
<evidence type="ECO:0000256" key="2">
    <source>
        <dbReference type="ARBA" id="ARBA00010701"/>
    </source>
</evidence>
<comment type="similarity">
    <text evidence="2 5">Belongs to the AB hydrolase superfamily. Lipase family.</text>
</comment>
<evidence type="ECO:0000259" key="8">
    <source>
        <dbReference type="Pfam" id="PF00151"/>
    </source>
</evidence>
<dbReference type="GO" id="GO:0005615">
    <property type="term" value="C:extracellular space"/>
    <property type="evidence" value="ECO:0007669"/>
    <property type="project" value="TreeGrafter"/>
</dbReference>
<dbReference type="OrthoDB" id="6770740at2759"/>
<keyword evidence="4 7" id="KW-0732">Signal</keyword>
<dbReference type="PANTHER" id="PTHR11610:SF149">
    <property type="entry name" value="FI01450P-RELATED"/>
    <property type="match status" value="1"/>
</dbReference>
<dbReference type="AlphaFoldDB" id="A0A034VM35"/>
<evidence type="ECO:0000256" key="3">
    <source>
        <dbReference type="ARBA" id="ARBA00022525"/>
    </source>
</evidence>
<dbReference type="GO" id="GO:0017171">
    <property type="term" value="F:serine hydrolase activity"/>
    <property type="evidence" value="ECO:0007669"/>
    <property type="project" value="TreeGrafter"/>
</dbReference>
<dbReference type="Gene3D" id="3.40.50.1820">
    <property type="entry name" value="alpha/beta hydrolase"/>
    <property type="match status" value="1"/>
</dbReference>
<feature type="domain" description="Lipase" evidence="8">
    <location>
        <begin position="135"/>
        <end position="410"/>
    </location>
</feature>